<organism evidence="2 3">
    <name type="scientific">Agrobacterium vitis</name>
    <name type="common">Rhizobium vitis</name>
    <dbReference type="NCBI Taxonomy" id="373"/>
    <lineage>
        <taxon>Bacteria</taxon>
        <taxon>Pseudomonadati</taxon>
        <taxon>Pseudomonadota</taxon>
        <taxon>Alphaproteobacteria</taxon>
        <taxon>Hyphomicrobiales</taxon>
        <taxon>Rhizobiaceae</taxon>
        <taxon>Rhizobium/Agrobacterium group</taxon>
        <taxon>Agrobacterium</taxon>
    </lineage>
</organism>
<dbReference type="Proteomes" id="UP000655037">
    <property type="component" value="Unassembled WGS sequence"/>
</dbReference>
<name>A0AAE2RDI4_AGRVI</name>
<gene>
    <name evidence="2" type="ORF">IEI95_014865</name>
</gene>
<protein>
    <submittedName>
        <fullName evidence="2">Uncharacterized protein</fullName>
    </submittedName>
</protein>
<dbReference type="AlphaFoldDB" id="A0AAE2RDI4"/>
<dbReference type="RefSeq" id="WP_194416648.1">
    <property type="nucleotide sequence ID" value="NZ_JACXXJ020000005.1"/>
</dbReference>
<evidence type="ECO:0000256" key="1">
    <source>
        <dbReference type="SAM" id="MobiDB-lite"/>
    </source>
</evidence>
<comment type="caution">
    <text evidence="2">The sequence shown here is derived from an EMBL/GenBank/DDBJ whole genome shotgun (WGS) entry which is preliminary data.</text>
</comment>
<evidence type="ECO:0000313" key="3">
    <source>
        <dbReference type="Proteomes" id="UP000655037"/>
    </source>
</evidence>
<proteinExistence type="predicted"/>
<feature type="region of interest" description="Disordered" evidence="1">
    <location>
        <begin position="1"/>
        <end position="56"/>
    </location>
</feature>
<sequence length="56" mass="5877">MTNPQTGGSYRRNPDGSLTLIEADAPAPIDQEMTAAEPRTETQDAADESSGKKGKA</sequence>
<dbReference type="EMBL" id="JACXXJ020000005">
    <property type="protein sequence ID" value="MBF2715499.1"/>
    <property type="molecule type" value="Genomic_DNA"/>
</dbReference>
<reference evidence="2" key="1">
    <citation type="submission" date="2020-11" db="EMBL/GenBank/DDBJ databases">
        <title>Agrobacterium vitis strain K377 genome.</title>
        <authorList>
            <person name="Xi H."/>
        </authorList>
    </citation>
    <scope>NUCLEOTIDE SEQUENCE</scope>
    <source>
        <strain evidence="2">K377</strain>
    </source>
</reference>
<accession>A0AAE2RDI4</accession>
<evidence type="ECO:0000313" key="2">
    <source>
        <dbReference type="EMBL" id="MBF2715499.1"/>
    </source>
</evidence>